<dbReference type="Proteomes" id="UP000537718">
    <property type="component" value="Unassembled WGS sequence"/>
</dbReference>
<comment type="caution">
    <text evidence="1">The sequence shown here is derived from an EMBL/GenBank/DDBJ whole genome shotgun (WGS) entry which is preliminary data.</text>
</comment>
<sequence>MGEFEGEKPDKNSLDKDEKTDIEFSLQEITLLNLIAEIIINASIKEYYEKSNQVSKVQRQKTK</sequence>
<evidence type="ECO:0000313" key="2">
    <source>
        <dbReference type="Proteomes" id="UP000537718"/>
    </source>
</evidence>
<dbReference type="EMBL" id="JACHCF010000011">
    <property type="protein sequence ID" value="MBB5623199.1"/>
    <property type="molecule type" value="Genomic_DNA"/>
</dbReference>
<accession>A0A7W9DLS0</accession>
<dbReference type="AlphaFoldDB" id="A0A7W9DLS0"/>
<evidence type="ECO:0000313" key="1">
    <source>
        <dbReference type="EMBL" id="MBB5623199.1"/>
    </source>
</evidence>
<gene>
    <name evidence="1" type="ORF">HDE69_004282</name>
</gene>
<protein>
    <submittedName>
        <fullName evidence="1">Uncharacterized protein</fullName>
    </submittedName>
</protein>
<name>A0A7W9DLS0_9SPHI</name>
<dbReference type="RefSeq" id="WP_183869321.1">
    <property type="nucleotide sequence ID" value="NZ_JACHCF010000011.1"/>
</dbReference>
<reference evidence="1 2" key="1">
    <citation type="submission" date="2020-08" db="EMBL/GenBank/DDBJ databases">
        <title>Genomic Encyclopedia of Type Strains, Phase IV (KMG-V): Genome sequencing to study the core and pangenomes of soil and plant-associated prokaryotes.</title>
        <authorList>
            <person name="Whitman W."/>
        </authorList>
    </citation>
    <scope>NUCLEOTIDE SEQUENCE [LARGE SCALE GENOMIC DNA]</scope>
    <source>
        <strain evidence="1 2">MP7CTX6</strain>
    </source>
</reference>
<proteinExistence type="predicted"/>
<organism evidence="1 2">
    <name type="scientific">Pedobacter cryoconitis</name>
    <dbReference type="NCBI Taxonomy" id="188932"/>
    <lineage>
        <taxon>Bacteria</taxon>
        <taxon>Pseudomonadati</taxon>
        <taxon>Bacteroidota</taxon>
        <taxon>Sphingobacteriia</taxon>
        <taxon>Sphingobacteriales</taxon>
        <taxon>Sphingobacteriaceae</taxon>
        <taxon>Pedobacter</taxon>
    </lineage>
</organism>